<dbReference type="Gene3D" id="1.10.510.10">
    <property type="entry name" value="Transferase(Phosphotransferase) domain 1"/>
    <property type="match status" value="1"/>
</dbReference>
<gene>
    <name evidence="8" type="ORF">FNF29_03636</name>
</gene>
<feature type="region of interest" description="Disordered" evidence="6">
    <location>
        <begin position="1"/>
        <end position="64"/>
    </location>
</feature>
<keyword evidence="5" id="KW-0067">ATP-binding</keyword>
<name>A0A5A8CJU9_CAFRO</name>
<evidence type="ECO:0000313" key="8">
    <source>
        <dbReference type="EMBL" id="KAA0152747.1"/>
    </source>
</evidence>
<keyword evidence="3" id="KW-0547">Nucleotide-binding</keyword>
<evidence type="ECO:0000256" key="1">
    <source>
        <dbReference type="ARBA" id="ARBA00022527"/>
    </source>
</evidence>
<comment type="caution">
    <text evidence="8">The sequence shown here is derived from an EMBL/GenBank/DDBJ whole genome shotgun (WGS) entry which is preliminary data.</text>
</comment>
<accession>A0A5A8CJU9</accession>
<keyword evidence="9" id="KW-1185">Reference proteome</keyword>
<dbReference type="Pfam" id="PF00069">
    <property type="entry name" value="Pkinase"/>
    <property type="match status" value="1"/>
</dbReference>
<dbReference type="AlphaFoldDB" id="A0A5A8CJU9"/>
<evidence type="ECO:0000256" key="3">
    <source>
        <dbReference type="ARBA" id="ARBA00022741"/>
    </source>
</evidence>
<keyword evidence="2" id="KW-0808">Transferase</keyword>
<evidence type="ECO:0000256" key="4">
    <source>
        <dbReference type="ARBA" id="ARBA00022777"/>
    </source>
</evidence>
<dbReference type="OMA" id="RHHIQSF"/>
<dbReference type="GO" id="GO:0005524">
    <property type="term" value="F:ATP binding"/>
    <property type="evidence" value="ECO:0007669"/>
    <property type="project" value="UniProtKB-KW"/>
</dbReference>
<proteinExistence type="predicted"/>
<dbReference type="PROSITE" id="PS00108">
    <property type="entry name" value="PROTEIN_KINASE_ST"/>
    <property type="match status" value="1"/>
</dbReference>
<dbReference type="PROSITE" id="PS50011">
    <property type="entry name" value="PROTEIN_KINASE_DOM"/>
    <property type="match status" value="1"/>
</dbReference>
<dbReference type="InterPro" id="IPR011009">
    <property type="entry name" value="Kinase-like_dom_sf"/>
</dbReference>
<feature type="domain" description="Protein kinase" evidence="7">
    <location>
        <begin position="71"/>
        <end position="391"/>
    </location>
</feature>
<sequence>MAAAAAGAAGWRRKRHRDGDDFIGGAEGAPGGDTRPKPSGKKAKRAGSPEPTEDPQGHFGGKPGDLVDKRYEIVSEAGKGTFGRVLLCKDQKHSGRLVALKAVRSIPKYVEAAKLEASIMRDVNRRDVDGQSLCVKYFRSFEWHKHFFIVTEPLGNSLYDYIKANDYRPLPLFCVQAFADQLLTSVAFLHDMRLVHTDLKPENVLLRSRKPLTRTHKLTCTREPTPVLAPASTSIRLIDFGGATFDSGRKSALINTRQYRAPEVILGQGWSMASDLWSVGCILMELYTGRLLFSTHDSHEHLALMECCLGAFPERMRHAGQAAKFFHRSTGGLRYWDSPDKESLAHVTRMRKLEFTVHPRDNVFLAFVRTLLTFDPAERATAAEALNHPFFVSVRGVVAPPVAAPAGGGASTPSVSSDATLRPAAAAKPAATAKPAEPAAKP</sequence>
<dbReference type="GO" id="GO:0004674">
    <property type="term" value="F:protein serine/threonine kinase activity"/>
    <property type="evidence" value="ECO:0007669"/>
    <property type="project" value="UniProtKB-KW"/>
</dbReference>
<evidence type="ECO:0000256" key="6">
    <source>
        <dbReference type="SAM" id="MobiDB-lite"/>
    </source>
</evidence>
<evidence type="ECO:0000313" key="9">
    <source>
        <dbReference type="Proteomes" id="UP000323011"/>
    </source>
</evidence>
<keyword evidence="4" id="KW-0418">Kinase</keyword>
<dbReference type="PANTHER" id="PTHR45646">
    <property type="entry name" value="SERINE/THREONINE-PROTEIN KINASE DOA-RELATED"/>
    <property type="match status" value="1"/>
</dbReference>
<dbReference type="SMART" id="SM00220">
    <property type="entry name" value="S_TKc"/>
    <property type="match status" value="1"/>
</dbReference>
<feature type="region of interest" description="Disordered" evidence="6">
    <location>
        <begin position="403"/>
        <end position="442"/>
    </location>
</feature>
<evidence type="ECO:0000259" key="7">
    <source>
        <dbReference type="PROSITE" id="PS50011"/>
    </source>
</evidence>
<dbReference type="Gene3D" id="3.30.200.20">
    <property type="entry name" value="Phosphorylase Kinase, domain 1"/>
    <property type="match status" value="1"/>
</dbReference>
<dbReference type="InterPro" id="IPR051175">
    <property type="entry name" value="CLK_kinases"/>
</dbReference>
<keyword evidence="1" id="KW-0723">Serine/threonine-protein kinase</keyword>
<evidence type="ECO:0000256" key="5">
    <source>
        <dbReference type="ARBA" id="ARBA00022840"/>
    </source>
</evidence>
<dbReference type="PANTHER" id="PTHR45646:SF11">
    <property type="entry name" value="SERINE_THREONINE-PROTEIN KINASE DOA"/>
    <property type="match status" value="1"/>
</dbReference>
<dbReference type="EMBL" id="VLTN01000019">
    <property type="protein sequence ID" value="KAA0152747.1"/>
    <property type="molecule type" value="Genomic_DNA"/>
</dbReference>
<dbReference type="CDD" id="cd14134">
    <property type="entry name" value="PKc_CLK"/>
    <property type="match status" value="1"/>
</dbReference>
<reference evidence="8 9" key="1">
    <citation type="submission" date="2019-07" db="EMBL/GenBank/DDBJ databases">
        <title>Genomes of Cafeteria roenbergensis.</title>
        <authorList>
            <person name="Fischer M.G."/>
            <person name="Hackl T."/>
            <person name="Roman M."/>
        </authorList>
    </citation>
    <scope>NUCLEOTIDE SEQUENCE [LARGE SCALE GENOMIC DNA]</scope>
    <source>
        <strain evidence="8 9">BVI</strain>
    </source>
</reference>
<dbReference type="InterPro" id="IPR008271">
    <property type="entry name" value="Ser/Thr_kinase_AS"/>
</dbReference>
<dbReference type="GO" id="GO:0005634">
    <property type="term" value="C:nucleus"/>
    <property type="evidence" value="ECO:0007669"/>
    <property type="project" value="TreeGrafter"/>
</dbReference>
<evidence type="ECO:0000256" key="2">
    <source>
        <dbReference type="ARBA" id="ARBA00022679"/>
    </source>
</evidence>
<feature type="compositionally biased region" description="Low complexity" evidence="6">
    <location>
        <begin position="1"/>
        <end position="10"/>
    </location>
</feature>
<organism evidence="8 9">
    <name type="scientific">Cafeteria roenbergensis</name>
    <name type="common">Marine flagellate</name>
    <dbReference type="NCBI Taxonomy" id="33653"/>
    <lineage>
        <taxon>Eukaryota</taxon>
        <taxon>Sar</taxon>
        <taxon>Stramenopiles</taxon>
        <taxon>Bigyra</taxon>
        <taxon>Opalozoa</taxon>
        <taxon>Bicosoecida</taxon>
        <taxon>Cafeteriaceae</taxon>
        <taxon>Cafeteria</taxon>
    </lineage>
</organism>
<dbReference type="Proteomes" id="UP000323011">
    <property type="component" value="Unassembled WGS sequence"/>
</dbReference>
<dbReference type="SUPFAM" id="SSF56112">
    <property type="entry name" value="Protein kinase-like (PK-like)"/>
    <property type="match status" value="1"/>
</dbReference>
<dbReference type="InterPro" id="IPR000719">
    <property type="entry name" value="Prot_kinase_dom"/>
</dbReference>
<protein>
    <recommendedName>
        <fullName evidence="7">Protein kinase domain-containing protein</fullName>
    </recommendedName>
</protein>